<feature type="transmembrane region" description="Helical" evidence="1">
    <location>
        <begin position="51"/>
        <end position="70"/>
    </location>
</feature>
<feature type="transmembrane region" description="Helical" evidence="1">
    <location>
        <begin position="20"/>
        <end position="39"/>
    </location>
</feature>
<feature type="transmembrane region" description="Helical" evidence="1">
    <location>
        <begin position="461"/>
        <end position="486"/>
    </location>
</feature>
<dbReference type="OrthoDB" id="9781349at2"/>
<keyword evidence="1" id="KW-1133">Transmembrane helix</keyword>
<comment type="caution">
    <text evidence="3">The sequence shown here is derived from an EMBL/GenBank/DDBJ whole genome shotgun (WGS) entry which is preliminary data.</text>
</comment>
<sequence length="495" mass="50168">MDALSGLMAGFEVALSPGNLWFCLIGVALGTLVGVLPGVSSLAAVAMLLPFTHALSPTAALVLLAGVYYGSEYGGAIAAILLNVPGTPASAVSCLDGHPMARAGRAREALILSAGASFGGAVVGIGMMLAMAAPLAGLAFMLGPAEYFAIMIFGLVCTAAVGRGRLAAGMVAMLAGVGLAMVGTDAQTGVARFTLGLTELRDGIPLVVLAMGLFGVSEVMLSMFGALPVVRGGIGERSALPRWKAWRRAAGPVLRGGVLGGLFGALPGTGPTLASIAAYALERRLSARPECFGRGAIAGLAAPEAANNAAAQTAFVPTLALGIPGSATMALMLGAMSAHGVVPSPLLAVENPELFWGLMASFVIGNLLLLVLNVPLVGVWVRILRLPPQRLYPLVLVLIAVATFGVRGSAFDVWAALAIGLVAYGMRRSGVHLAPVLIGFVLGPLVEDNFRRALAISQGDFAIFVSSPIALAALGAVFVLLAVAVCRSMRSARAA</sequence>
<evidence type="ECO:0000313" key="3">
    <source>
        <dbReference type="EMBL" id="TXH79885.1"/>
    </source>
</evidence>
<feature type="transmembrane region" description="Helical" evidence="1">
    <location>
        <begin position="166"/>
        <end position="184"/>
    </location>
</feature>
<feature type="transmembrane region" description="Helical" evidence="1">
    <location>
        <begin position="354"/>
        <end position="379"/>
    </location>
</feature>
<dbReference type="InterPro" id="IPR002823">
    <property type="entry name" value="DUF112_TM"/>
</dbReference>
<feature type="transmembrane region" description="Helical" evidence="1">
    <location>
        <begin position="319"/>
        <end position="342"/>
    </location>
</feature>
<feature type="transmembrane region" description="Helical" evidence="1">
    <location>
        <begin position="109"/>
        <end position="132"/>
    </location>
</feature>
<dbReference type="AlphaFoldDB" id="A0A5C7SAB9"/>
<organism evidence="3 4">
    <name type="scientific">Thauera aminoaromatica</name>
    <dbReference type="NCBI Taxonomy" id="164330"/>
    <lineage>
        <taxon>Bacteria</taxon>
        <taxon>Pseudomonadati</taxon>
        <taxon>Pseudomonadota</taxon>
        <taxon>Betaproteobacteria</taxon>
        <taxon>Rhodocyclales</taxon>
        <taxon>Zoogloeaceae</taxon>
        <taxon>Thauera</taxon>
    </lineage>
</organism>
<name>A0A5C7SAB9_THASP</name>
<dbReference type="PANTHER" id="PTHR35342">
    <property type="entry name" value="TRICARBOXYLIC TRANSPORT PROTEIN"/>
    <property type="match status" value="1"/>
</dbReference>
<dbReference type="Pfam" id="PF01970">
    <property type="entry name" value="TctA"/>
    <property type="match status" value="1"/>
</dbReference>
<dbReference type="EMBL" id="SSFD01000329">
    <property type="protein sequence ID" value="TXH79885.1"/>
    <property type="molecule type" value="Genomic_DNA"/>
</dbReference>
<feature type="transmembrane region" description="Helical" evidence="1">
    <location>
        <begin position="138"/>
        <end position="159"/>
    </location>
</feature>
<feature type="transmembrane region" description="Helical" evidence="1">
    <location>
        <begin position="76"/>
        <end position="97"/>
    </location>
</feature>
<dbReference type="PANTHER" id="PTHR35342:SF5">
    <property type="entry name" value="TRICARBOXYLIC TRANSPORT PROTEIN"/>
    <property type="match status" value="1"/>
</dbReference>
<keyword evidence="1" id="KW-0812">Transmembrane</keyword>
<evidence type="ECO:0000256" key="1">
    <source>
        <dbReference type="SAM" id="Phobius"/>
    </source>
</evidence>
<dbReference type="Proteomes" id="UP000321192">
    <property type="component" value="Unassembled WGS sequence"/>
</dbReference>
<feature type="domain" description="DUF112" evidence="2">
    <location>
        <begin position="20"/>
        <end position="437"/>
    </location>
</feature>
<reference evidence="3 4" key="1">
    <citation type="submission" date="2018-09" db="EMBL/GenBank/DDBJ databases">
        <title>Metagenome Assembled Genomes from an Advanced Water Purification Facility.</title>
        <authorList>
            <person name="Stamps B.W."/>
            <person name="Spear J.R."/>
        </authorList>
    </citation>
    <scope>NUCLEOTIDE SEQUENCE [LARGE SCALE GENOMIC DNA]</scope>
    <source>
        <strain evidence="3">Bin_27_1</strain>
    </source>
</reference>
<dbReference type="RefSeq" id="WP_004300026.1">
    <property type="nucleotide sequence ID" value="NC_011662.2"/>
</dbReference>
<proteinExistence type="predicted"/>
<feature type="transmembrane region" description="Helical" evidence="1">
    <location>
        <begin position="391"/>
        <end position="424"/>
    </location>
</feature>
<evidence type="ECO:0000259" key="2">
    <source>
        <dbReference type="Pfam" id="PF01970"/>
    </source>
</evidence>
<accession>A0A5C7SAB9</accession>
<feature type="transmembrane region" description="Helical" evidence="1">
    <location>
        <begin position="204"/>
        <end position="230"/>
    </location>
</feature>
<evidence type="ECO:0000313" key="4">
    <source>
        <dbReference type="Proteomes" id="UP000321192"/>
    </source>
</evidence>
<protein>
    <submittedName>
        <fullName evidence="3">Tripartite tricarboxylate transporter permease</fullName>
    </submittedName>
</protein>
<keyword evidence="1" id="KW-0472">Membrane</keyword>
<gene>
    <name evidence="3" type="ORF">E6Q80_19590</name>
</gene>